<name>A0ABQ2EQD0_9GAMM</name>
<organism evidence="1 2">
    <name type="scientific">Luteimonas terricola</name>
    <dbReference type="NCBI Taxonomy" id="645597"/>
    <lineage>
        <taxon>Bacteria</taxon>
        <taxon>Pseudomonadati</taxon>
        <taxon>Pseudomonadota</taxon>
        <taxon>Gammaproteobacteria</taxon>
        <taxon>Lysobacterales</taxon>
        <taxon>Lysobacteraceae</taxon>
        <taxon>Luteimonas</taxon>
    </lineage>
</organism>
<proteinExistence type="predicted"/>
<accession>A0ABQ2EQD0</accession>
<evidence type="ECO:0008006" key="3">
    <source>
        <dbReference type="Google" id="ProtNLM"/>
    </source>
</evidence>
<gene>
    <name evidence="1" type="ORF">GCM10011394_27990</name>
</gene>
<evidence type="ECO:0000313" key="2">
    <source>
        <dbReference type="Proteomes" id="UP000599009"/>
    </source>
</evidence>
<sequence>MLSEIRIVITLLVATLGSPIALASDRFEVPGTHYSVSIPGTPECEVHEMDTALGSIERHVCSYYDSELGGGYSIEYFSLPVVPDQDMAQIILTATASGAAESSASEITRQSETLVDGYPALEVTFLMRDKGFFAHVRYVLVGGDLVTVSVDGGKRMHDSPTVPAFLDSLRVSGS</sequence>
<protein>
    <recommendedName>
        <fullName evidence="3">DUF1795 domain-containing protein</fullName>
    </recommendedName>
</protein>
<comment type="caution">
    <text evidence="1">The sequence shown here is derived from an EMBL/GenBank/DDBJ whole genome shotgun (WGS) entry which is preliminary data.</text>
</comment>
<evidence type="ECO:0000313" key="1">
    <source>
        <dbReference type="EMBL" id="GGK17200.1"/>
    </source>
</evidence>
<reference evidence="2" key="1">
    <citation type="journal article" date="2019" name="Int. J. Syst. Evol. Microbiol.">
        <title>The Global Catalogue of Microorganisms (GCM) 10K type strain sequencing project: providing services to taxonomists for standard genome sequencing and annotation.</title>
        <authorList>
            <consortium name="The Broad Institute Genomics Platform"/>
            <consortium name="The Broad Institute Genome Sequencing Center for Infectious Disease"/>
            <person name="Wu L."/>
            <person name="Ma J."/>
        </authorList>
    </citation>
    <scope>NUCLEOTIDE SEQUENCE [LARGE SCALE GENOMIC DNA]</scope>
    <source>
        <strain evidence="2">CGMCC 1.8985</strain>
    </source>
</reference>
<dbReference type="Proteomes" id="UP000599009">
    <property type="component" value="Unassembled WGS sequence"/>
</dbReference>
<keyword evidence="2" id="KW-1185">Reference proteome</keyword>
<dbReference type="RefSeq" id="WP_132987256.1">
    <property type="nucleotide sequence ID" value="NZ_BMME01000004.1"/>
</dbReference>
<dbReference type="EMBL" id="BMME01000004">
    <property type="protein sequence ID" value="GGK17200.1"/>
    <property type="molecule type" value="Genomic_DNA"/>
</dbReference>